<evidence type="ECO:0000313" key="1">
    <source>
        <dbReference type="EMBL" id="KAK1123169.1"/>
    </source>
</evidence>
<name>A0AA40FPV3_9HYME</name>
<organism evidence="1 2">
    <name type="scientific">Melipona bicolor</name>
    <dbReference type="NCBI Taxonomy" id="60889"/>
    <lineage>
        <taxon>Eukaryota</taxon>
        <taxon>Metazoa</taxon>
        <taxon>Ecdysozoa</taxon>
        <taxon>Arthropoda</taxon>
        <taxon>Hexapoda</taxon>
        <taxon>Insecta</taxon>
        <taxon>Pterygota</taxon>
        <taxon>Neoptera</taxon>
        <taxon>Endopterygota</taxon>
        <taxon>Hymenoptera</taxon>
        <taxon>Apocrita</taxon>
        <taxon>Aculeata</taxon>
        <taxon>Apoidea</taxon>
        <taxon>Anthophila</taxon>
        <taxon>Apidae</taxon>
        <taxon>Melipona</taxon>
    </lineage>
</organism>
<evidence type="ECO:0000313" key="2">
    <source>
        <dbReference type="Proteomes" id="UP001177670"/>
    </source>
</evidence>
<keyword evidence="2" id="KW-1185">Reference proteome</keyword>
<dbReference type="Proteomes" id="UP001177670">
    <property type="component" value="Unassembled WGS sequence"/>
</dbReference>
<sequence length="76" mass="8697">MYDSAASKRTLIHIMITEFLNFSKEKFSTGTRALLAHWFTSTAMQTSIANYKSLGKSFQKYLNKLHSVRVQGTSEF</sequence>
<dbReference type="AlphaFoldDB" id="A0AA40FPV3"/>
<protein>
    <submittedName>
        <fullName evidence="1">Uncharacterized protein</fullName>
    </submittedName>
</protein>
<dbReference type="EMBL" id="JAHYIQ010000021">
    <property type="protein sequence ID" value="KAK1123169.1"/>
    <property type="molecule type" value="Genomic_DNA"/>
</dbReference>
<reference evidence="1" key="1">
    <citation type="submission" date="2021-10" db="EMBL/GenBank/DDBJ databases">
        <title>Melipona bicolor Genome sequencing and assembly.</title>
        <authorList>
            <person name="Araujo N.S."/>
            <person name="Arias M.C."/>
        </authorList>
    </citation>
    <scope>NUCLEOTIDE SEQUENCE</scope>
    <source>
        <strain evidence="1">USP_2M_L1-L4_2017</strain>
        <tissue evidence="1">Whole body</tissue>
    </source>
</reference>
<comment type="caution">
    <text evidence="1">The sequence shown here is derived from an EMBL/GenBank/DDBJ whole genome shotgun (WGS) entry which is preliminary data.</text>
</comment>
<accession>A0AA40FPV3</accession>
<proteinExistence type="predicted"/>
<gene>
    <name evidence="1" type="ORF">K0M31_008802</name>
</gene>